<dbReference type="SMART" id="SM00298">
    <property type="entry name" value="CHROMO"/>
    <property type="match status" value="1"/>
</dbReference>
<protein>
    <submittedName>
        <fullName evidence="5">Chromo domain-containing protein</fullName>
    </submittedName>
</protein>
<dbReference type="GO" id="GO:0005634">
    <property type="term" value="C:nucleus"/>
    <property type="evidence" value="ECO:0007669"/>
    <property type="project" value="UniProtKB-SubCell"/>
</dbReference>
<sequence length="1167" mass="128510">MPKDGKRKREERDSEDEPEEEEGFQVEVITHARVKDVNLEDPWEYRVKWGGYGSDEDSWEPSANVAACQRLLASFWEEVGVDNNDYNEGDVFAASKKWIKKERARFKTEFDKSKEEERKQKERAEKKKEARLAAKHEAKKRKKNLEKQKSTSAKPSRSASAASVRHNSVSSVSSYPVPVPAFASTSAPPPSKLFASDSEDSDDDVPLANVKKKKKKRKLSAEAEDDHPAKVQKIQDKPSTSAKVSSAKLSKTLEPSNKGKKAASYSRPPSPPAKAKDPDAKTKGKKFAPVSRAPSPTIIQSTSKAKGSALRPTTPPPEKLFASTPTPPSSPEISLSSLTPVSKAQATEKSAPASSTQSKARPQVSINTNLPAVSPVLSGSTAFKPTPLPLPKPSKLSSAVPLPPPRRTSSLNPSSASSASFPSRPFTKTATPIVPPTPSASSSKLSTPVLPTPKSATPTVPSAKPPTPVISSTVYPTPNERASKRHPMPMPLPPPPGSGLSTKQRLAQGAMALAPTSTKEPAKKPSLAGLSFRKTPSVPGASGSTPRTQSLPVPKLAARPEIDPLFDDPEEVVPDQVDSPVDMFQEPEPILPPALSRKSSQPSLAEAEEFLKDLMPPKLAAPLAPAVDAQDGPGPPKPVGLKPKTLPLKPIPKKWKWTGKLLMDVTDAKDGPQRTDHLCDVVLNDLYPSTIQGPQINIVMSASVPSLHLLSFHDLVDMSEFLKTSGVRMDATIPLQQLARVAPSADKDAEPLKVLARYMTKKNFVSLVPMRVDDALKGHLLLFPPVMDVLCRMLKVPEDMIKNSSLIAALLPWKPFAKESRRPFGLLTQPLKPSILSDADWKKTMSKSKYQLALRILKFPRDLHDWFSRSERTYSVWPSAEERTGNRDREIGFLTTILNECGAKKVGFKTDLRAIFVHVGSLVTIQKMPLLVERRSQMCGLRFYTFGTHESVHPESWGIREIFPLGGVVTFTARALYEDPWGIVNRIKAINSHPLWSCYILPSVIGMATRLCSPQEDPLAAFDRNEFVFDRLLRAVEDGEIAVLRAPPLNRNATTELDPIADWLRSNWINRPLGPRQTLERCLDAFSVKYSNMPQARWTPAIEAEISTDLDLMQRQPNIMTRYRRYIVIKAETDHPEPDRDGFEWVSNSKFSFCDDFMPTAHKSTIS</sequence>
<feature type="compositionally biased region" description="Basic and acidic residues" evidence="3">
    <location>
        <begin position="226"/>
        <end position="236"/>
    </location>
</feature>
<dbReference type="InterPro" id="IPR016197">
    <property type="entry name" value="Chromo-like_dom_sf"/>
</dbReference>
<reference evidence="5 6" key="1">
    <citation type="journal article" date="2024" name="J Genomics">
        <title>Draft genome sequencing and assembly of Favolaschia claudopus CIRM-BRFM 2984 isolated from oak limbs.</title>
        <authorList>
            <person name="Navarro D."/>
            <person name="Drula E."/>
            <person name="Chaduli D."/>
            <person name="Cazenave R."/>
            <person name="Ahrendt S."/>
            <person name="Wang J."/>
            <person name="Lipzen A."/>
            <person name="Daum C."/>
            <person name="Barry K."/>
            <person name="Grigoriev I.V."/>
            <person name="Favel A."/>
            <person name="Rosso M.N."/>
            <person name="Martin F."/>
        </authorList>
    </citation>
    <scope>NUCLEOTIDE SEQUENCE [LARGE SCALE GENOMIC DNA]</scope>
    <source>
        <strain evidence="5 6">CIRM-BRFM 2984</strain>
    </source>
</reference>
<comment type="subcellular location">
    <subcellularLocation>
        <location evidence="1">Nucleus</location>
    </subcellularLocation>
</comment>
<accession>A0AAW0EK49</accession>
<evidence type="ECO:0000256" key="2">
    <source>
        <dbReference type="ARBA" id="ARBA00023242"/>
    </source>
</evidence>
<feature type="domain" description="Chromo" evidence="4">
    <location>
        <begin position="24"/>
        <end position="87"/>
    </location>
</feature>
<feature type="compositionally biased region" description="Pro residues" evidence="3">
    <location>
        <begin position="488"/>
        <end position="497"/>
    </location>
</feature>
<feature type="compositionally biased region" description="Acidic residues" evidence="3">
    <location>
        <begin position="13"/>
        <end position="23"/>
    </location>
</feature>
<dbReference type="InterPro" id="IPR023780">
    <property type="entry name" value="Chromo_domain"/>
</dbReference>
<feature type="compositionally biased region" description="Low complexity" evidence="3">
    <location>
        <begin position="407"/>
        <end position="427"/>
    </location>
</feature>
<feature type="region of interest" description="Disordered" evidence="3">
    <location>
        <begin position="624"/>
        <end position="645"/>
    </location>
</feature>
<feature type="compositionally biased region" description="Basic and acidic residues" evidence="3">
    <location>
        <begin position="1"/>
        <end position="12"/>
    </location>
</feature>
<feature type="region of interest" description="Disordered" evidence="3">
    <location>
        <begin position="1"/>
        <end position="23"/>
    </location>
</feature>
<keyword evidence="6" id="KW-1185">Reference proteome</keyword>
<organism evidence="5 6">
    <name type="scientific">Favolaschia claudopus</name>
    <dbReference type="NCBI Taxonomy" id="2862362"/>
    <lineage>
        <taxon>Eukaryota</taxon>
        <taxon>Fungi</taxon>
        <taxon>Dikarya</taxon>
        <taxon>Basidiomycota</taxon>
        <taxon>Agaricomycotina</taxon>
        <taxon>Agaricomycetes</taxon>
        <taxon>Agaricomycetidae</taxon>
        <taxon>Agaricales</taxon>
        <taxon>Marasmiineae</taxon>
        <taxon>Mycenaceae</taxon>
        <taxon>Favolaschia</taxon>
    </lineage>
</organism>
<feature type="compositionally biased region" description="Polar residues" evidence="3">
    <location>
        <begin position="542"/>
        <end position="551"/>
    </location>
</feature>
<feature type="compositionally biased region" description="Polar residues" evidence="3">
    <location>
        <begin position="237"/>
        <end position="255"/>
    </location>
</feature>
<dbReference type="SUPFAM" id="SSF54160">
    <property type="entry name" value="Chromo domain-like"/>
    <property type="match status" value="1"/>
</dbReference>
<evidence type="ECO:0000256" key="1">
    <source>
        <dbReference type="ARBA" id="ARBA00004123"/>
    </source>
</evidence>
<dbReference type="Pfam" id="PF00385">
    <property type="entry name" value="Chromo"/>
    <property type="match status" value="1"/>
</dbReference>
<dbReference type="PROSITE" id="PS00598">
    <property type="entry name" value="CHROMO_1"/>
    <property type="match status" value="1"/>
</dbReference>
<dbReference type="Proteomes" id="UP001362999">
    <property type="component" value="Unassembled WGS sequence"/>
</dbReference>
<evidence type="ECO:0000313" key="6">
    <source>
        <dbReference type="Proteomes" id="UP001362999"/>
    </source>
</evidence>
<dbReference type="InterPro" id="IPR000953">
    <property type="entry name" value="Chromo/chromo_shadow_dom"/>
</dbReference>
<gene>
    <name evidence="5" type="ORF">R3P38DRAFT_2824896</name>
</gene>
<comment type="caution">
    <text evidence="5">The sequence shown here is derived from an EMBL/GenBank/DDBJ whole genome shotgun (WGS) entry which is preliminary data.</text>
</comment>
<dbReference type="CDD" id="cd18968">
    <property type="entry name" value="chromodomain"/>
    <property type="match status" value="1"/>
</dbReference>
<feature type="compositionally biased region" description="Low complexity" evidence="3">
    <location>
        <begin position="150"/>
        <end position="186"/>
    </location>
</feature>
<dbReference type="PROSITE" id="PS50013">
    <property type="entry name" value="CHROMO_2"/>
    <property type="match status" value="1"/>
</dbReference>
<dbReference type="GO" id="GO:0006338">
    <property type="term" value="P:chromatin remodeling"/>
    <property type="evidence" value="ECO:0007669"/>
    <property type="project" value="UniProtKB-ARBA"/>
</dbReference>
<evidence type="ECO:0000259" key="4">
    <source>
        <dbReference type="PROSITE" id="PS50013"/>
    </source>
</evidence>
<feature type="compositionally biased region" description="Polar residues" evidence="3">
    <location>
        <begin position="342"/>
        <end position="383"/>
    </location>
</feature>
<name>A0AAW0EK49_9AGAR</name>
<evidence type="ECO:0000256" key="3">
    <source>
        <dbReference type="SAM" id="MobiDB-lite"/>
    </source>
</evidence>
<feature type="compositionally biased region" description="Basic and acidic residues" evidence="3">
    <location>
        <begin position="108"/>
        <end position="136"/>
    </location>
</feature>
<dbReference type="InterPro" id="IPR023779">
    <property type="entry name" value="Chromodomain_CS"/>
</dbReference>
<feature type="region of interest" description="Disordered" evidence="3">
    <location>
        <begin position="108"/>
        <end position="575"/>
    </location>
</feature>
<dbReference type="Gene3D" id="2.40.50.40">
    <property type="match status" value="1"/>
</dbReference>
<keyword evidence="2" id="KW-0539">Nucleus</keyword>
<feature type="compositionally biased region" description="Low complexity" evidence="3">
    <location>
        <begin position="331"/>
        <end position="340"/>
    </location>
</feature>
<proteinExistence type="predicted"/>
<evidence type="ECO:0000313" key="5">
    <source>
        <dbReference type="EMBL" id="KAK7064499.1"/>
    </source>
</evidence>
<dbReference type="EMBL" id="JAWWNJ010000001">
    <property type="protein sequence ID" value="KAK7064499.1"/>
    <property type="molecule type" value="Genomic_DNA"/>
</dbReference>
<feature type="compositionally biased region" description="Acidic residues" evidence="3">
    <location>
        <begin position="564"/>
        <end position="573"/>
    </location>
</feature>
<dbReference type="AlphaFoldDB" id="A0AAW0EK49"/>